<dbReference type="AlphaFoldDB" id="A0A2N7TZD6"/>
<dbReference type="PROSITE" id="PS50994">
    <property type="entry name" value="INTEGRASE"/>
    <property type="match status" value="1"/>
</dbReference>
<dbReference type="InterPro" id="IPR002514">
    <property type="entry name" value="Transposase_8"/>
</dbReference>
<dbReference type="PANTHER" id="PTHR46889">
    <property type="entry name" value="TRANSPOSASE INSF FOR INSERTION SEQUENCE IS3B-RELATED"/>
    <property type="match status" value="1"/>
</dbReference>
<dbReference type="Pfam" id="PF01527">
    <property type="entry name" value="HTH_Tnp_1"/>
    <property type="match status" value="1"/>
</dbReference>
<dbReference type="GO" id="GO:0006313">
    <property type="term" value="P:DNA transposition"/>
    <property type="evidence" value="ECO:0007669"/>
    <property type="project" value="InterPro"/>
</dbReference>
<dbReference type="Gene3D" id="3.30.420.10">
    <property type="entry name" value="Ribonuclease H-like superfamily/Ribonuclease H"/>
    <property type="match status" value="1"/>
</dbReference>
<reference evidence="4 5" key="1">
    <citation type="submission" date="2018-01" db="EMBL/GenBank/DDBJ databases">
        <title>Halomonas endophytica sp. nov., isolated from storage liquid in the stems of Populus euphratica.</title>
        <authorList>
            <person name="Chen C."/>
        </authorList>
    </citation>
    <scope>NUCLEOTIDE SEQUENCE [LARGE SCALE GENOMIC DNA]</scope>
    <source>
        <strain evidence="4 5">MC28</strain>
    </source>
</reference>
<dbReference type="GO" id="GO:0003677">
    <property type="term" value="F:DNA binding"/>
    <property type="evidence" value="ECO:0007669"/>
    <property type="project" value="InterPro"/>
</dbReference>
<keyword evidence="2" id="KW-0175">Coiled coil</keyword>
<organism evidence="4 5">
    <name type="scientific">Billgrantia endophytica</name>
    <dbReference type="NCBI Taxonomy" id="2033802"/>
    <lineage>
        <taxon>Bacteria</taxon>
        <taxon>Pseudomonadati</taxon>
        <taxon>Pseudomonadota</taxon>
        <taxon>Gammaproteobacteria</taxon>
        <taxon>Oceanospirillales</taxon>
        <taxon>Halomonadaceae</taxon>
        <taxon>Billgrantia</taxon>
    </lineage>
</organism>
<dbReference type="InterPro" id="IPR009057">
    <property type="entry name" value="Homeodomain-like_sf"/>
</dbReference>
<dbReference type="GO" id="GO:0004803">
    <property type="term" value="F:transposase activity"/>
    <property type="evidence" value="ECO:0007669"/>
    <property type="project" value="InterPro"/>
</dbReference>
<dbReference type="InterPro" id="IPR048020">
    <property type="entry name" value="Transpos_IS3"/>
</dbReference>
<evidence type="ECO:0000259" key="3">
    <source>
        <dbReference type="PROSITE" id="PS50994"/>
    </source>
</evidence>
<dbReference type="Proteomes" id="UP000235803">
    <property type="component" value="Unassembled WGS sequence"/>
</dbReference>
<comment type="similarity">
    <text evidence="1">Belongs to the transposase 8 family.</text>
</comment>
<dbReference type="GO" id="GO:0015074">
    <property type="term" value="P:DNA integration"/>
    <property type="evidence" value="ECO:0007669"/>
    <property type="project" value="InterPro"/>
</dbReference>
<name>A0A2N7TZD6_9GAMM</name>
<evidence type="ECO:0000313" key="5">
    <source>
        <dbReference type="Proteomes" id="UP000235803"/>
    </source>
</evidence>
<dbReference type="Gene3D" id="1.10.10.60">
    <property type="entry name" value="Homeodomain-like"/>
    <property type="match status" value="1"/>
</dbReference>
<keyword evidence="5" id="KW-1185">Reference proteome</keyword>
<feature type="domain" description="Integrase catalytic" evidence="3">
    <location>
        <begin position="227"/>
        <end position="392"/>
    </location>
</feature>
<dbReference type="Pfam" id="PF13333">
    <property type="entry name" value="rve_2"/>
    <property type="match status" value="1"/>
</dbReference>
<dbReference type="OrthoDB" id="9813126at2"/>
<dbReference type="InterPro" id="IPR001584">
    <property type="entry name" value="Integrase_cat-core"/>
</dbReference>
<dbReference type="SUPFAM" id="SSF53098">
    <property type="entry name" value="Ribonuclease H-like"/>
    <property type="match status" value="1"/>
</dbReference>
<dbReference type="EMBL" id="PNRF01000034">
    <property type="protein sequence ID" value="PMR73564.1"/>
    <property type="molecule type" value="Genomic_DNA"/>
</dbReference>
<dbReference type="SUPFAM" id="SSF46689">
    <property type="entry name" value="Homeodomain-like"/>
    <property type="match status" value="1"/>
</dbReference>
<evidence type="ECO:0000256" key="1">
    <source>
        <dbReference type="ARBA" id="ARBA00009964"/>
    </source>
</evidence>
<dbReference type="InterPro" id="IPR025948">
    <property type="entry name" value="HTH-like_dom"/>
</dbReference>
<sequence length="392" mass="46089">MPEMITGKKTQRYSTEFKVKAVEWSHQAHRSVKGVAEALDIHPFMLSRWRKEYREGQFAMKRVKKAPADAKQKIQEQDEVARLKRRVSELEEENDILKKSTFSGRGTTEAFRFVWKHRGQYEVKALCRHLNISRSGYYTWANRKPSQRAAENADLLLKVRRVYNDSKGRYGSPRVYQALRREGLVVGENRVARLMREWGMKARVTRVYRRLSKRRDDLKALPNYRLEAKKPVAVNQQWSSDVTYIKLGKKYVFLAVVLDLFSRRIISWRLGESLSADFARATLREAFTSRNPAPDLLFHTDRGIEYRAHKTQALLNHHRVRHSMNRPGQCTDNAEVESFFKTLKGELLHATSFMTLRQLRKHIRDYIDGYYNSHRLHSGLGYRTPVEFEEVN</sequence>
<accession>A0A2N7TZD6</accession>
<protein>
    <submittedName>
        <fullName evidence="4">IS3 family transposase</fullName>
    </submittedName>
</protein>
<dbReference type="InterPro" id="IPR036397">
    <property type="entry name" value="RNaseH_sf"/>
</dbReference>
<evidence type="ECO:0000256" key="2">
    <source>
        <dbReference type="SAM" id="Coils"/>
    </source>
</evidence>
<proteinExistence type="inferred from homology"/>
<dbReference type="InterPro" id="IPR012337">
    <property type="entry name" value="RNaseH-like_sf"/>
</dbReference>
<dbReference type="Pfam" id="PF13276">
    <property type="entry name" value="HTH_21"/>
    <property type="match status" value="1"/>
</dbReference>
<comment type="caution">
    <text evidence="4">The sequence shown here is derived from an EMBL/GenBank/DDBJ whole genome shotgun (WGS) entry which is preliminary data.</text>
</comment>
<dbReference type="PANTHER" id="PTHR46889:SF4">
    <property type="entry name" value="TRANSPOSASE INSO FOR INSERTION SEQUENCE ELEMENT IS911B-RELATED"/>
    <property type="match status" value="1"/>
</dbReference>
<evidence type="ECO:0000313" key="4">
    <source>
        <dbReference type="EMBL" id="PMR73564.1"/>
    </source>
</evidence>
<dbReference type="NCBIfam" id="NF033516">
    <property type="entry name" value="transpos_IS3"/>
    <property type="match status" value="1"/>
</dbReference>
<feature type="coiled-coil region" evidence="2">
    <location>
        <begin position="73"/>
        <end position="100"/>
    </location>
</feature>
<dbReference type="Pfam" id="PF00665">
    <property type="entry name" value="rve"/>
    <property type="match status" value="1"/>
</dbReference>
<gene>
    <name evidence="4" type="ORF">C1H69_16700</name>
</gene>
<dbReference type="InterPro" id="IPR050900">
    <property type="entry name" value="Transposase_IS3/IS150/IS904"/>
</dbReference>